<comment type="subcellular location">
    <subcellularLocation>
        <location evidence="1">Membrane</location>
        <topology evidence="1">Single-pass membrane protein</topology>
    </subcellularLocation>
</comment>
<evidence type="ECO:0000256" key="8">
    <source>
        <dbReference type="SAM" id="SignalP"/>
    </source>
</evidence>
<evidence type="ECO:0000313" key="10">
    <source>
        <dbReference type="EMBL" id="CAJ2512709.1"/>
    </source>
</evidence>
<evidence type="ECO:0000256" key="4">
    <source>
        <dbReference type="ARBA" id="ARBA00022989"/>
    </source>
</evidence>
<sequence length="321" mass="33607">MGILMMARPLQALLCLALLGLGKSQGFVTFLNPIGDELVDAGTTHEVRWSPGSILGDATLSLLSGENDMTLSFKGEIDTSIDIGNGSYLWDVGKDLGTEQAYGLKLTFNSDLDTFEYGASFKIAAMDGISGTTTPETASQSTTGTPSLSTVSPTTSDSSSAAAASSQSTPTPTAESKADPDSSSTHTGATVGAVIGVVALVAIICGLAALVLYYRRKSRSQGSSGKGDEDKIEIVEGYNKSELDASQTEVQMVQVYELDATQYAHEVDATTPPTELETSSRGELPALKLEDSWPSLEYPSPLTRTGTPRSDAVPPSPMSML</sequence>
<evidence type="ECO:0000256" key="3">
    <source>
        <dbReference type="ARBA" id="ARBA00022729"/>
    </source>
</evidence>
<evidence type="ECO:0000259" key="9">
    <source>
        <dbReference type="Pfam" id="PF10342"/>
    </source>
</evidence>
<proteinExistence type="predicted"/>
<keyword evidence="3 8" id="KW-0732">Signal</keyword>
<keyword evidence="5 7" id="KW-0472">Membrane</keyword>
<organism evidence="10 11">
    <name type="scientific">Anthostomella pinea</name>
    <dbReference type="NCBI Taxonomy" id="933095"/>
    <lineage>
        <taxon>Eukaryota</taxon>
        <taxon>Fungi</taxon>
        <taxon>Dikarya</taxon>
        <taxon>Ascomycota</taxon>
        <taxon>Pezizomycotina</taxon>
        <taxon>Sordariomycetes</taxon>
        <taxon>Xylariomycetidae</taxon>
        <taxon>Xylariales</taxon>
        <taxon>Xylariaceae</taxon>
        <taxon>Anthostomella</taxon>
    </lineage>
</organism>
<feature type="compositionally biased region" description="Polar residues" evidence="6">
    <location>
        <begin position="271"/>
        <end position="281"/>
    </location>
</feature>
<feature type="chain" id="PRO_5042491923" evidence="8">
    <location>
        <begin position="27"/>
        <end position="321"/>
    </location>
</feature>
<reference evidence="10" key="1">
    <citation type="submission" date="2023-10" db="EMBL/GenBank/DDBJ databases">
        <authorList>
            <person name="Hackl T."/>
        </authorList>
    </citation>
    <scope>NUCLEOTIDE SEQUENCE</scope>
</reference>
<keyword evidence="4 7" id="KW-1133">Transmembrane helix</keyword>
<dbReference type="InterPro" id="IPR051694">
    <property type="entry name" value="Immunoregulatory_rcpt-like"/>
</dbReference>
<comment type="caution">
    <text evidence="10">The sequence shown here is derived from an EMBL/GenBank/DDBJ whole genome shotgun (WGS) entry which is preliminary data.</text>
</comment>
<evidence type="ECO:0000256" key="6">
    <source>
        <dbReference type="SAM" id="MobiDB-lite"/>
    </source>
</evidence>
<evidence type="ECO:0000256" key="2">
    <source>
        <dbReference type="ARBA" id="ARBA00022692"/>
    </source>
</evidence>
<name>A0AAI8YPS5_9PEZI</name>
<accession>A0AAI8YPS5</accession>
<evidence type="ECO:0000256" key="5">
    <source>
        <dbReference type="ARBA" id="ARBA00023136"/>
    </source>
</evidence>
<feature type="region of interest" description="Disordered" evidence="6">
    <location>
        <begin position="270"/>
        <end position="321"/>
    </location>
</feature>
<feature type="compositionally biased region" description="Low complexity" evidence="6">
    <location>
        <begin position="132"/>
        <end position="175"/>
    </location>
</feature>
<feature type="transmembrane region" description="Helical" evidence="7">
    <location>
        <begin position="191"/>
        <end position="214"/>
    </location>
</feature>
<evidence type="ECO:0000313" key="11">
    <source>
        <dbReference type="Proteomes" id="UP001295740"/>
    </source>
</evidence>
<evidence type="ECO:0000256" key="7">
    <source>
        <dbReference type="SAM" id="Phobius"/>
    </source>
</evidence>
<feature type="signal peptide" evidence="8">
    <location>
        <begin position="1"/>
        <end position="26"/>
    </location>
</feature>
<feature type="domain" description="Yeast cell wall synthesis Kre9/Knh1-like N-terminal" evidence="9">
    <location>
        <begin position="33"/>
        <end position="123"/>
    </location>
</feature>
<dbReference type="PANTHER" id="PTHR15549">
    <property type="entry name" value="PAIRED IMMUNOGLOBULIN-LIKE TYPE 2 RECEPTOR"/>
    <property type="match status" value="1"/>
</dbReference>
<evidence type="ECO:0000256" key="1">
    <source>
        <dbReference type="ARBA" id="ARBA00004167"/>
    </source>
</evidence>
<dbReference type="GO" id="GO:0071944">
    <property type="term" value="C:cell periphery"/>
    <property type="evidence" value="ECO:0007669"/>
    <property type="project" value="UniProtKB-ARBA"/>
</dbReference>
<keyword evidence="2 7" id="KW-0812">Transmembrane</keyword>
<dbReference type="EMBL" id="CAUWAG010000020">
    <property type="protein sequence ID" value="CAJ2512709.1"/>
    <property type="molecule type" value="Genomic_DNA"/>
</dbReference>
<gene>
    <name evidence="10" type="ORF">KHLLAP_LOCUS13177</name>
</gene>
<dbReference type="AlphaFoldDB" id="A0AAI8YPS5"/>
<dbReference type="GO" id="GO:0016020">
    <property type="term" value="C:membrane"/>
    <property type="evidence" value="ECO:0007669"/>
    <property type="project" value="UniProtKB-SubCell"/>
</dbReference>
<dbReference type="Proteomes" id="UP001295740">
    <property type="component" value="Unassembled WGS sequence"/>
</dbReference>
<dbReference type="InterPro" id="IPR018466">
    <property type="entry name" value="Kre9/Knh1-like_N"/>
</dbReference>
<feature type="region of interest" description="Disordered" evidence="6">
    <location>
        <begin position="132"/>
        <end position="186"/>
    </location>
</feature>
<keyword evidence="11" id="KW-1185">Reference proteome</keyword>
<dbReference type="Pfam" id="PF10342">
    <property type="entry name" value="Kre9_KNH"/>
    <property type="match status" value="1"/>
</dbReference>
<dbReference type="PANTHER" id="PTHR15549:SF26">
    <property type="entry name" value="AXIAL BUDDING PATTERN PROTEIN 2-RELATED"/>
    <property type="match status" value="1"/>
</dbReference>
<protein>
    <submittedName>
        <fullName evidence="10">Uu.00g008280.m01.CDS01</fullName>
    </submittedName>
</protein>